<feature type="transmembrane region" description="Helical" evidence="6">
    <location>
        <begin position="12"/>
        <end position="30"/>
    </location>
</feature>
<evidence type="ECO:0000256" key="1">
    <source>
        <dbReference type="ARBA" id="ARBA00004651"/>
    </source>
</evidence>
<dbReference type="AlphaFoldDB" id="A0AAW9KFI4"/>
<name>A0AAW9KFI4_CLOPF</name>
<keyword evidence="4 6" id="KW-1133">Transmembrane helix</keyword>
<evidence type="ECO:0000256" key="3">
    <source>
        <dbReference type="ARBA" id="ARBA00022692"/>
    </source>
</evidence>
<organism evidence="7 8">
    <name type="scientific">Clostridium perfringens</name>
    <dbReference type="NCBI Taxonomy" id="1502"/>
    <lineage>
        <taxon>Bacteria</taxon>
        <taxon>Bacillati</taxon>
        <taxon>Bacillota</taxon>
        <taxon>Clostridia</taxon>
        <taxon>Eubacteriales</taxon>
        <taxon>Clostridiaceae</taxon>
        <taxon>Clostridium</taxon>
    </lineage>
</organism>
<evidence type="ECO:0000256" key="4">
    <source>
        <dbReference type="ARBA" id="ARBA00022989"/>
    </source>
</evidence>
<evidence type="ECO:0000313" key="7">
    <source>
        <dbReference type="EMBL" id="MDZ7543472.1"/>
    </source>
</evidence>
<dbReference type="Proteomes" id="UP001288944">
    <property type="component" value="Unassembled WGS sequence"/>
</dbReference>
<dbReference type="GO" id="GO:0005886">
    <property type="term" value="C:plasma membrane"/>
    <property type="evidence" value="ECO:0007669"/>
    <property type="project" value="UniProtKB-SubCell"/>
</dbReference>
<dbReference type="Pfam" id="PF01943">
    <property type="entry name" value="Polysacc_synt"/>
    <property type="match status" value="1"/>
</dbReference>
<dbReference type="PANTHER" id="PTHR30250">
    <property type="entry name" value="PST FAMILY PREDICTED COLANIC ACID TRANSPORTER"/>
    <property type="match status" value="1"/>
</dbReference>
<keyword evidence="2" id="KW-1003">Cell membrane</keyword>
<sequence>MKNNLFKKFMEFGIGSIITLILGFISSPIITRMISPEENGKFGMFNTVTNLLLVIGMLGLDQAYVRYYYDEEEENRGKLLRNCIKLPLIINLFVGVLIIVFYKPIS</sequence>
<evidence type="ECO:0000256" key="2">
    <source>
        <dbReference type="ARBA" id="ARBA00022475"/>
    </source>
</evidence>
<feature type="non-terminal residue" evidence="7">
    <location>
        <position position="106"/>
    </location>
</feature>
<reference evidence="7" key="1">
    <citation type="submission" date="2019-11" db="EMBL/GenBank/DDBJ databases">
        <title>Characterization of Clostridium perfringens isolates from swine manure treated agricultural soils.</title>
        <authorList>
            <person name="Wushke S.T."/>
        </authorList>
    </citation>
    <scope>NUCLEOTIDE SEQUENCE</scope>
    <source>
        <strain evidence="7">X62</strain>
    </source>
</reference>
<dbReference type="InterPro" id="IPR002797">
    <property type="entry name" value="Polysacc_synth"/>
</dbReference>
<gene>
    <name evidence="7" type="ORF">GNF83_20305</name>
</gene>
<dbReference type="PANTHER" id="PTHR30250:SF11">
    <property type="entry name" value="O-ANTIGEN TRANSPORTER-RELATED"/>
    <property type="match status" value="1"/>
</dbReference>
<feature type="transmembrane region" description="Helical" evidence="6">
    <location>
        <begin position="42"/>
        <end position="65"/>
    </location>
</feature>
<evidence type="ECO:0000313" key="8">
    <source>
        <dbReference type="Proteomes" id="UP001288944"/>
    </source>
</evidence>
<proteinExistence type="predicted"/>
<dbReference type="InterPro" id="IPR050833">
    <property type="entry name" value="Poly_Biosynth_Transport"/>
</dbReference>
<feature type="transmembrane region" description="Helical" evidence="6">
    <location>
        <begin position="86"/>
        <end position="105"/>
    </location>
</feature>
<dbReference type="EMBL" id="WNUR01001229">
    <property type="protein sequence ID" value="MDZ7543472.1"/>
    <property type="molecule type" value="Genomic_DNA"/>
</dbReference>
<protein>
    <submittedName>
        <fullName evidence="7">Oligosaccharide flippase family protein</fullName>
    </submittedName>
</protein>
<keyword evidence="5 6" id="KW-0472">Membrane</keyword>
<evidence type="ECO:0000256" key="5">
    <source>
        <dbReference type="ARBA" id="ARBA00023136"/>
    </source>
</evidence>
<evidence type="ECO:0000256" key="6">
    <source>
        <dbReference type="SAM" id="Phobius"/>
    </source>
</evidence>
<comment type="caution">
    <text evidence="7">The sequence shown here is derived from an EMBL/GenBank/DDBJ whole genome shotgun (WGS) entry which is preliminary data.</text>
</comment>
<comment type="subcellular location">
    <subcellularLocation>
        <location evidence="1">Cell membrane</location>
        <topology evidence="1">Multi-pass membrane protein</topology>
    </subcellularLocation>
</comment>
<keyword evidence="3 6" id="KW-0812">Transmembrane</keyword>
<accession>A0AAW9KFI4</accession>